<evidence type="ECO:0000259" key="11">
    <source>
        <dbReference type="Pfam" id="PF02163"/>
    </source>
</evidence>
<evidence type="ECO:0000256" key="3">
    <source>
        <dbReference type="ARBA" id="ARBA00007931"/>
    </source>
</evidence>
<dbReference type="AlphaFoldDB" id="I7A241"/>
<dbReference type="PATRIC" id="fig|1191523.3.peg.2188"/>
<dbReference type="HOGENOM" id="CLU_028221_0_0_10"/>
<evidence type="ECO:0000256" key="4">
    <source>
        <dbReference type="ARBA" id="ARBA00022670"/>
    </source>
</evidence>
<comment type="cofactor">
    <cofactor evidence="1">
        <name>Zn(2+)</name>
        <dbReference type="ChEBI" id="CHEBI:29105"/>
    </cofactor>
</comment>
<dbReference type="Proteomes" id="UP000009011">
    <property type="component" value="Chromosome"/>
</dbReference>
<gene>
    <name evidence="12" type="ordered locus">MROS_2068</name>
</gene>
<evidence type="ECO:0000313" key="13">
    <source>
        <dbReference type="Proteomes" id="UP000009011"/>
    </source>
</evidence>
<dbReference type="CDD" id="cd06160">
    <property type="entry name" value="S2P-M50_like_2"/>
    <property type="match status" value="1"/>
</dbReference>
<evidence type="ECO:0000256" key="10">
    <source>
        <dbReference type="SAM" id="Phobius"/>
    </source>
</evidence>
<protein>
    <submittedName>
        <fullName evidence="12">Peptidase M50</fullName>
    </submittedName>
</protein>
<evidence type="ECO:0000313" key="12">
    <source>
        <dbReference type="EMBL" id="AFN75298.1"/>
    </source>
</evidence>
<keyword evidence="8 10" id="KW-1133">Transmembrane helix</keyword>
<dbReference type="PANTHER" id="PTHR31412">
    <property type="entry name" value="ZINC METALLOPROTEASE EGY1"/>
    <property type="match status" value="1"/>
</dbReference>
<accession>I7A241</accession>
<feature type="transmembrane region" description="Helical" evidence="10">
    <location>
        <begin position="206"/>
        <end position="224"/>
    </location>
</feature>
<dbReference type="Pfam" id="PF02163">
    <property type="entry name" value="Peptidase_M50"/>
    <property type="match status" value="1"/>
</dbReference>
<feature type="transmembrane region" description="Helical" evidence="10">
    <location>
        <begin position="166"/>
        <end position="185"/>
    </location>
</feature>
<keyword evidence="7" id="KW-0809">Transit peptide</keyword>
<feature type="transmembrane region" description="Helical" evidence="10">
    <location>
        <begin position="269"/>
        <end position="289"/>
    </location>
</feature>
<dbReference type="OrthoDB" id="921763at2"/>
<dbReference type="GO" id="GO:0016020">
    <property type="term" value="C:membrane"/>
    <property type="evidence" value="ECO:0007669"/>
    <property type="project" value="UniProtKB-SubCell"/>
</dbReference>
<dbReference type="InterPro" id="IPR008915">
    <property type="entry name" value="Peptidase_M50"/>
</dbReference>
<proteinExistence type="inferred from homology"/>
<evidence type="ECO:0000256" key="5">
    <source>
        <dbReference type="ARBA" id="ARBA00022692"/>
    </source>
</evidence>
<dbReference type="GO" id="GO:0008233">
    <property type="term" value="F:peptidase activity"/>
    <property type="evidence" value="ECO:0007669"/>
    <property type="project" value="UniProtKB-KW"/>
</dbReference>
<dbReference type="eggNOG" id="COG1994">
    <property type="taxonomic scope" value="Bacteria"/>
</dbReference>
<keyword evidence="13" id="KW-1185">Reference proteome</keyword>
<comment type="similarity">
    <text evidence="3">Belongs to the peptidase M50B family.</text>
</comment>
<feature type="transmembrane region" description="Helical" evidence="10">
    <location>
        <begin position="84"/>
        <end position="107"/>
    </location>
</feature>
<dbReference type="STRING" id="1191523.MROS_2068"/>
<dbReference type="GO" id="GO:0006508">
    <property type="term" value="P:proteolysis"/>
    <property type="evidence" value="ECO:0007669"/>
    <property type="project" value="UniProtKB-KW"/>
</dbReference>
<keyword evidence="9 10" id="KW-0472">Membrane</keyword>
<evidence type="ECO:0000256" key="2">
    <source>
        <dbReference type="ARBA" id="ARBA00004141"/>
    </source>
</evidence>
<feature type="domain" description="Peptidase M50" evidence="11">
    <location>
        <begin position="23"/>
        <end position="216"/>
    </location>
</feature>
<evidence type="ECO:0000256" key="9">
    <source>
        <dbReference type="ARBA" id="ARBA00023136"/>
    </source>
</evidence>
<dbReference type="PANTHER" id="PTHR31412:SF0">
    <property type="entry name" value="ZINC METALLOPROTEASE EGY1, CHLOROPLASTIC-RELATED"/>
    <property type="match status" value="1"/>
</dbReference>
<evidence type="ECO:0000256" key="8">
    <source>
        <dbReference type="ARBA" id="ARBA00022989"/>
    </source>
</evidence>
<sequence length="291" mass="32259">MEWTTGSMGPYEMTEIWKGLPYAASILFILASHEFGHYFASVYHGVKATLPYFIPFPPIPGFFNFGTMGAVIKTKSPIPDNKSMFDIGVAGPLAGFVACLIVLIYGYTHLPPVDYILSIHPDYFSPDYGKGAVNLEFGSTLLFELLQTIFTKPGDFIPPMSEIYHYPYLCVGWFGLFVTAMNLIPVGQLDGGHIIYSMFGSKIHEAVASISMSLLVIFGVLGVVDSALALNLNSGWSGWLFWAMILYFIIKVKHPPVPYFTKLGKGRMILGYIAILIFILSFSPTPFIINF</sequence>
<keyword evidence="5 10" id="KW-0812">Transmembrane</keyword>
<dbReference type="KEGG" id="mro:MROS_2068"/>
<comment type="subcellular location">
    <subcellularLocation>
        <location evidence="2">Membrane</location>
        <topology evidence="2">Multi-pass membrane protein</topology>
    </subcellularLocation>
</comment>
<feature type="transmembrane region" description="Helical" evidence="10">
    <location>
        <begin position="20"/>
        <end position="40"/>
    </location>
</feature>
<reference evidence="12 13" key="1">
    <citation type="journal article" date="2013" name="PLoS ONE">
        <title>Genomic analysis of Melioribacter roseus, facultatively anaerobic organotrophic bacterium representing a novel deep lineage within Bacteriodetes/Chlorobi group.</title>
        <authorList>
            <person name="Kadnikov V.V."/>
            <person name="Mardanov A.V."/>
            <person name="Podosokorskaya O.A."/>
            <person name="Gavrilov S.N."/>
            <person name="Kublanov I.V."/>
            <person name="Beletsky A.V."/>
            <person name="Bonch-Osmolovskaya E.A."/>
            <person name="Ravin N.V."/>
        </authorList>
    </citation>
    <scope>NUCLEOTIDE SEQUENCE [LARGE SCALE GENOMIC DNA]</scope>
    <source>
        <strain evidence="13">JCM 17771 / P3M-2</strain>
    </source>
</reference>
<evidence type="ECO:0000256" key="1">
    <source>
        <dbReference type="ARBA" id="ARBA00001947"/>
    </source>
</evidence>
<dbReference type="EMBL" id="CP003557">
    <property type="protein sequence ID" value="AFN75298.1"/>
    <property type="molecule type" value="Genomic_DNA"/>
</dbReference>
<name>I7A241_MELRP</name>
<keyword evidence="6" id="KW-0378">Hydrolase</keyword>
<keyword evidence="4" id="KW-0645">Protease</keyword>
<feature type="transmembrane region" description="Helical" evidence="10">
    <location>
        <begin position="52"/>
        <end position="72"/>
    </location>
</feature>
<organism evidence="12 13">
    <name type="scientific">Melioribacter roseus (strain DSM 23840 / JCM 17771 / VKM B-2668 / P3M-2)</name>
    <dbReference type="NCBI Taxonomy" id="1191523"/>
    <lineage>
        <taxon>Bacteria</taxon>
        <taxon>Pseudomonadati</taxon>
        <taxon>Ignavibacteriota</taxon>
        <taxon>Ignavibacteria</taxon>
        <taxon>Ignavibacteriales</taxon>
        <taxon>Melioribacteraceae</taxon>
        <taxon>Melioribacter</taxon>
    </lineage>
</organism>
<evidence type="ECO:0000256" key="6">
    <source>
        <dbReference type="ARBA" id="ARBA00022801"/>
    </source>
</evidence>
<evidence type="ECO:0000256" key="7">
    <source>
        <dbReference type="ARBA" id="ARBA00022946"/>
    </source>
</evidence>
<dbReference type="InterPro" id="IPR044838">
    <property type="entry name" value="EGY1-like"/>
</dbReference>